<name>A0A2R6XPN8_MARPO</name>
<protein>
    <submittedName>
        <fullName evidence="1">Uncharacterized protein</fullName>
    </submittedName>
</protein>
<organism evidence="1 2">
    <name type="scientific">Marchantia polymorpha</name>
    <name type="common">Common liverwort</name>
    <name type="synonym">Marchantia aquatica</name>
    <dbReference type="NCBI Taxonomy" id="3197"/>
    <lineage>
        <taxon>Eukaryota</taxon>
        <taxon>Viridiplantae</taxon>
        <taxon>Streptophyta</taxon>
        <taxon>Embryophyta</taxon>
        <taxon>Marchantiophyta</taxon>
        <taxon>Marchantiopsida</taxon>
        <taxon>Marchantiidae</taxon>
        <taxon>Marchantiales</taxon>
        <taxon>Marchantiaceae</taxon>
        <taxon>Marchantia</taxon>
    </lineage>
</organism>
<evidence type="ECO:0000313" key="2">
    <source>
        <dbReference type="Proteomes" id="UP000244005"/>
    </source>
</evidence>
<gene>
    <name evidence="1" type="ORF">MARPO_0006s0104</name>
</gene>
<dbReference type="Proteomes" id="UP000244005">
    <property type="component" value="Unassembled WGS sequence"/>
</dbReference>
<sequence>MDVRSGVYPSTIRFRSLLNQLVIYKVQLEAVSLVATNSSSALTHTPRMMENQLINHSCPFSIMILCSSPSKPSIKTSLTNCA</sequence>
<keyword evidence="2" id="KW-1185">Reference proteome</keyword>
<evidence type="ECO:0000313" key="1">
    <source>
        <dbReference type="EMBL" id="PTQ48072.1"/>
    </source>
</evidence>
<reference evidence="2" key="1">
    <citation type="journal article" date="2017" name="Cell">
        <title>Insights into land plant evolution garnered from the Marchantia polymorpha genome.</title>
        <authorList>
            <person name="Bowman J.L."/>
            <person name="Kohchi T."/>
            <person name="Yamato K.T."/>
            <person name="Jenkins J."/>
            <person name="Shu S."/>
            <person name="Ishizaki K."/>
            <person name="Yamaoka S."/>
            <person name="Nishihama R."/>
            <person name="Nakamura Y."/>
            <person name="Berger F."/>
            <person name="Adam C."/>
            <person name="Aki S.S."/>
            <person name="Althoff F."/>
            <person name="Araki T."/>
            <person name="Arteaga-Vazquez M.A."/>
            <person name="Balasubrmanian S."/>
            <person name="Barry K."/>
            <person name="Bauer D."/>
            <person name="Boehm C.R."/>
            <person name="Briginshaw L."/>
            <person name="Caballero-Perez J."/>
            <person name="Catarino B."/>
            <person name="Chen F."/>
            <person name="Chiyoda S."/>
            <person name="Chovatia M."/>
            <person name="Davies K.M."/>
            <person name="Delmans M."/>
            <person name="Demura T."/>
            <person name="Dierschke T."/>
            <person name="Dolan L."/>
            <person name="Dorantes-Acosta A.E."/>
            <person name="Eklund D.M."/>
            <person name="Florent S.N."/>
            <person name="Flores-Sandoval E."/>
            <person name="Fujiyama A."/>
            <person name="Fukuzawa H."/>
            <person name="Galik B."/>
            <person name="Grimanelli D."/>
            <person name="Grimwood J."/>
            <person name="Grossniklaus U."/>
            <person name="Hamada T."/>
            <person name="Haseloff J."/>
            <person name="Hetherington A.J."/>
            <person name="Higo A."/>
            <person name="Hirakawa Y."/>
            <person name="Hundley H.N."/>
            <person name="Ikeda Y."/>
            <person name="Inoue K."/>
            <person name="Inoue S.I."/>
            <person name="Ishida S."/>
            <person name="Jia Q."/>
            <person name="Kakita M."/>
            <person name="Kanazawa T."/>
            <person name="Kawai Y."/>
            <person name="Kawashima T."/>
            <person name="Kennedy M."/>
            <person name="Kinose K."/>
            <person name="Kinoshita T."/>
            <person name="Kohara Y."/>
            <person name="Koide E."/>
            <person name="Komatsu K."/>
            <person name="Kopischke S."/>
            <person name="Kubo M."/>
            <person name="Kyozuka J."/>
            <person name="Lagercrantz U."/>
            <person name="Lin S.S."/>
            <person name="Lindquist E."/>
            <person name="Lipzen A.M."/>
            <person name="Lu C.W."/>
            <person name="De Luna E."/>
            <person name="Martienssen R.A."/>
            <person name="Minamino N."/>
            <person name="Mizutani M."/>
            <person name="Mizutani M."/>
            <person name="Mochizuki N."/>
            <person name="Monte I."/>
            <person name="Mosher R."/>
            <person name="Nagasaki H."/>
            <person name="Nakagami H."/>
            <person name="Naramoto S."/>
            <person name="Nishitani K."/>
            <person name="Ohtani M."/>
            <person name="Okamoto T."/>
            <person name="Okumura M."/>
            <person name="Phillips J."/>
            <person name="Pollak B."/>
            <person name="Reinders A."/>
            <person name="Rovekamp M."/>
            <person name="Sano R."/>
            <person name="Sawa S."/>
            <person name="Schmid M.W."/>
            <person name="Shirakawa M."/>
            <person name="Solano R."/>
            <person name="Spunde A."/>
            <person name="Suetsugu N."/>
            <person name="Sugano S."/>
            <person name="Sugiyama A."/>
            <person name="Sun R."/>
            <person name="Suzuki Y."/>
            <person name="Takenaka M."/>
            <person name="Takezawa D."/>
            <person name="Tomogane H."/>
            <person name="Tsuzuki M."/>
            <person name="Ueda T."/>
            <person name="Umeda M."/>
            <person name="Ward J.M."/>
            <person name="Watanabe Y."/>
            <person name="Yazaki K."/>
            <person name="Yokoyama R."/>
            <person name="Yoshitake Y."/>
            <person name="Yotsui I."/>
            <person name="Zachgo S."/>
            <person name="Schmutz J."/>
        </authorList>
    </citation>
    <scope>NUCLEOTIDE SEQUENCE [LARGE SCALE GENOMIC DNA]</scope>
    <source>
        <strain evidence="2">Tak-1</strain>
    </source>
</reference>
<proteinExistence type="predicted"/>
<dbReference type="AlphaFoldDB" id="A0A2R6XPN8"/>
<accession>A0A2R6XPN8</accession>
<dbReference type="EMBL" id="KZ772678">
    <property type="protein sequence ID" value="PTQ48072.1"/>
    <property type="molecule type" value="Genomic_DNA"/>
</dbReference>